<keyword evidence="6 9" id="KW-1133">Transmembrane helix</keyword>
<evidence type="ECO:0000259" key="10">
    <source>
        <dbReference type="PROSITE" id="PS50263"/>
    </source>
</evidence>
<comment type="subcellular location">
    <subcellularLocation>
        <location evidence="1 9">Cell membrane</location>
        <topology evidence="1 9">Multi-pass membrane protein</topology>
    </subcellularLocation>
</comment>
<dbReference type="Pfam" id="PF00795">
    <property type="entry name" value="CN_hydrolase"/>
    <property type="match status" value="1"/>
</dbReference>
<dbReference type="CDD" id="cd07571">
    <property type="entry name" value="ALP_N-acyl_transferase"/>
    <property type="match status" value="1"/>
</dbReference>
<evidence type="ECO:0000256" key="8">
    <source>
        <dbReference type="ARBA" id="ARBA00023315"/>
    </source>
</evidence>
<dbReference type="PANTHER" id="PTHR38686">
    <property type="entry name" value="APOLIPOPROTEIN N-ACYLTRANSFERASE"/>
    <property type="match status" value="1"/>
</dbReference>
<evidence type="ECO:0000256" key="9">
    <source>
        <dbReference type="HAMAP-Rule" id="MF_01148"/>
    </source>
</evidence>
<keyword evidence="8 9" id="KW-0012">Acyltransferase</keyword>
<dbReference type="HAMAP" id="MF_01148">
    <property type="entry name" value="Lnt"/>
    <property type="match status" value="1"/>
</dbReference>
<dbReference type="Gene3D" id="3.60.110.10">
    <property type="entry name" value="Carbon-nitrogen hydrolase"/>
    <property type="match status" value="1"/>
</dbReference>
<dbReference type="InterPro" id="IPR036526">
    <property type="entry name" value="C-N_Hydrolase_sf"/>
</dbReference>
<comment type="similarity">
    <text evidence="2 9">Belongs to the CN hydrolase family. Apolipoprotein N-acyltransferase subfamily.</text>
</comment>
<comment type="pathway">
    <text evidence="9">Protein modification; lipoprotein biosynthesis (N-acyl transfer).</text>
</comment>
<feature type="transmembrane region" description="Helical" evidence="9">
    <location>
        <begin position="465"/>
        <end position="484"/>
    </location>
</feature>
<dbReference type="InterPro" id="IPR045378">
    <property type="entry name" value="LNT_N"/>
</dbReference>
<proteinExistence type="inferred from homology"/>
<name>Q11ND1_CHESB</name>
<feature type="transmembrane region" description="Helical" evidence="9">
    <location>
        <begin position="179"/>
        <end position="199"/>
    </location>
</feature>
<keyword evidence="3 9" id="KW-1003">Cell membrane</keyword>
<dbReference type="SUPFAM" id="SSF56317">
    <property type="entry name" value="Carbon-nitrogen hydrolase"/>
    <property type="match status" value="1"/>
</dbReference>
<comment type="function">
    <text evidence="9">Catalyzes the phospholipid dependent N-acylation of the N-terminal cysteine of apolipoprotein, the last step in lipoprotein maturation.</text>
</comment>
<dbReference type="KEGG" id="mes:Meso_4441"/>
<protein>
    <recommendedName>
        <fullName evidence="9">Apolipoprotein N-acyltransferase</fullName>
        <shortName evidence="9">ALP N-acyltransferase</shortName>
        <ecNumber evidence="9">2.3.1.269</ecNumber>
    </recommendedName>
</protein>
<dbReference type="HOGENOM" id="CLU_019563_3_1_5"/>
<feature type="transmembrane region" description="Helical" evidence="9">
    <location>
        <begin position="70"/>
        <end position="93"/>
    </location>
</feature>
<dbReference type="AlphaFoldDB" id="Q11ND1"/>
<evidence type="ECO:0000256" key="2">
    <source>
        <dbReference type="ARBA" id="ARBA00010065"/>
    </source>
</evidence>
<feature type="domain" description="CN hydrolase" evidence="10">
    <location>
        <begin position="216"/>
        <end position="456"/>
    </location>
</feature>
<evidence type="ECO:0000313" key="11">
    <source>
        <dbReference type="EMBL" id="ABG61405.1"/>
    </source>
</evidence>
<keyword evidence="4 9" id="KW-0808">Transferase</keyword>
<dbReference type="UniPathway" id="UPA00666"/>
<dbReference type="GO" id="GO:0016410">
    <property type="term" value="F:N-acyltransferase activity"/>
    <property type="evidence" value="ECO:0007669"/>
    <property type="project" value="UniProtKB-UniRule"/>
</dbReference>
<dbReference type="InterPro" id="IPR003010">
    <property type="entry name" value="C-N_Hydrolase"/>
</dbReference>
<dbReference type="GO" id="GO:0042158">
    <property type="term" value="P:lipoprotein biosynthetic process"/>
    <property type="evidence" value="ECO:0007669"/>
    <property type="project" value="UniProtKB-UniRule"/>
</dbReference>
<keyword evidence="11" id="KW-0614">Plasmid</keyword>
<feature type="transmembrane region" description="Helical" evidence="9">
    <location>
        <begin position="12"/>
        <end position="29"/>
    </location>
</feature>
<organism evidence="11">
    <name type="scientific">Chelativorans sp. (strain BNC1)</name>
    <dbReference type="NCBI Taxonomy" id="266779"/>
    <lineage>
        <taxon>Bacteria</taxon>
        <taxon>Pseudomonadati</taxon>
        <taxon>Pseudomonadota</taxon>
        <taxon>Alphaproteobacteria</taxon>
        <taxon>Hyphomicrobiales</taxon>
        <taxon>Phyllobacteriaceae</taxon>
        <taxon>Chelativorans</taxon>
    </lineage>
</organism>
<dbReference type="InterPro" id="IPR004563">
    <property type="entry name" value="Apolipo_AcylTrfase"/>
</dbReference>
<evidence type="ECO:0000256" key="4">
    <source>
        <dbReference type="ARBA" id="ARBA00022679"/>
    </source>
</evidence>
<dbReference type="PANTHER" id="PTHR38686:SF1">
    <property type="entry name" value="APOLIPOPROTEIN N-ACYLTRANSFERASE"/>
    <property type="match status" value="1"/>
</dbReference>
<dbReference type="Pfam" id="PF20154">
    <property type="entry name" value="LNT_N"/>
    <property type="match status" value="1"/>
</dbReference>
<dbReference type="GO" id="GO:0005886">
    <property type="term" value="C:plasma membrane"/>
    <property type="evidence" value="ECO:0007669"/>
    <property type="project" value="UniProtKB-SubCell"/>
</dbReference>
<keyword evidence="5 9" id="KW-0812">Transmembrane</keyword>
<accession>Q11ND1</accession>
<dbReference type="EMBL" id="CP000389">
    <property type="protein sequence ID" value="ABG61405.1"/>
    <property type="molecule type" value="Genomic_DNA"/>
</dbReference>
<reference evidence="11" key="1">
    <citation type="submission" date="2006-06" db="EMBL/GenBank/DDBJ databases">
        <title>Complete sequence of Plasmid 1 of Chelativorans sp. BNC1.</title>
        <authorList>
            <consortium name="US DOE Joint Genome Institute"/>
            <person name="Copeland A."/>
            <person name="Lucas S."/>
            <person name="Lapidus A."/>
            <person name="Barry K."/>
            <person name="Detter J.C."/>
            <person name="Glavina del Rio T."/>
            <person name="Hammon N."/>
            <person name="Israni S."/>
            <person name="Dalin E."/>
            <person name="Tice H."/>
            <person name="Pitluck S."/>
            <person name="Chertkov O."/>
            <person name="Brettin T."/>
            <person name="Bruce D."/>
            <person name="Han C."/>
            <person name="Tapia R."/>
            <person name="Gilna P."/>
            <person name="Schmutz J."/>
            <person name="Larimer F."/>
            <person name="Land M."/>
            <person name="Hauser L."/>
            <person name="Kyrpides N."/>
            <person name="Mikhailova N."/>
            <person name="Richardson P."/>
        </authorList>
    </citation>
    <scope>NUCLEOTIDE SEQUENCE</scope>
    <source>
        <strain evidence="11">BNC1</strain>
        <plasmid evidence="11">1</plasmid>
    </source>
</reference>
<feature type="transmembrane region" description="Helical" evidence="9">
    <location>
        <begin position="36"/>
        <end position="58"/>
    </location>
</feature>
<evidence type="ECO:0000256" key="1">
    <source>
        <dbReference type="ARBA" id="ARBA00004651"/>
    </source>
</evidence>
<dbReference type="NCBIfam" id="TIGR00546">
    <property type="entry name" value="lnt"/>
    <property type="match status" value="1"/>
</dbReference>
<geneLocation type="plasmid" evidence="11">
    <name>1</name>
</geneLocation>
<evidence type="ECO:0000256" key="3">
    <source>
        <dbReference type="ARBA" id="ARBA00022475"/>
    </source>
</evidence>
<evidence type="ECO:0000256" key="7">
    <source>
        <dbReference type="ARBA" id="ARBA00023136"/>
    </source>
</evidence>
<evidence type="ECO:0000256" key="6">
    <source>
        <dbReference type="ARBA" id="ARBA00022989"/>
    </source>
</evidence>
<evidence type="ECO:0000256" key="5">
    <source>
        <dbReference type="ARBA" id="ARBA00022692"/>
    </source>
</evidence>
<keyword evidence="7 9" id="KW-0472">Membrane</keyword>
<gene>
    <name evidence="9" type="primary">lnt</name>
    <name evidence="11" type="ordered locus">Meso_4441</name>
</gene>
<dbReference type="EC" id="2.3.1.269" evidence="9"/>
<keyword evidence="11" id="KW-0449">Lipoprotein</keyword>
<feature type="transmembrane region" description="Helical" evidence="9">
    <location>
        <begin position="148"/>
        <end position="167"/>
    </location>
</feature>
<comment type="catalytic activity">
    <reaction evidence="9">
        <text>N-terminal S-1,2-diacyl-sn-glyceryl-L-cysteinyl-[lipoprotein] + a glycerophospholipid = N-acyl-S-1,2-diacyl-sn-glyceryl-L-cysteinyl-[lipoprotein] + a 2-acyl-sn-glycero-3-phospholipid + H(+)</text>
        <dbReference type="Rhea" id="RHEA:48228"/>
        <dbReference type="Rhea" id="RHEA-COMP:14681"/>
        <dbReference type="Rhea" id="RHEA-COMP:14684"/>
        <dbReference type="ChEBI" id="CHEBI:15378"/>
        <dbReference type="ChEBI" id="CHEBI:136912"/>
        <dbReference type="ChEBI" id="CHEBI:140656"/>
        <dbReference type="ChEBI" id="CHEBI:140657"/>
        <dbReference type="ChEBI" id="CHEBI:140660"/>
        <dbReference type="EC" id="2.3.1.269"/>
    </reaction>
</comment>
<dbReference type="PROSITE" id="PS50263">
    <property type="entry name" value="CN_HYDROLASE"/>
    <property type="match status" value="1"/>
</dbReference>
<sequence length="502" mass="53216">MGGLSGLGFAPYFVFPLTYLGLAAFAFLTRHSPSGLPAFVTGWVFGLGQFIVGLSWIAESFAVEAERFGMLAWPAVAALSAFLALFPAFAAMAARCLGGSGPGALIVLPATWSIAEMARGTILAGFPWNLIGYAWGYSDEVLQAISVMGIYGLGLLTVLLAILPLLITEKYKLGRRSAALVLILVPTIAFAALWTGGAMRLAAADIGENGQRVRIVQPNIPQNQKWEAGQANAILDKLLALSTSGKSDRPRYVVWPETAYPVLFEAGRKIHPALTASVPTGGLLLFGAVREAPARRASDPALLNSVLALDEKGGVVADYDKVRLVPFGEFTPFKEVLGAMKMTVGDIDYIPGESSAPIQLGGLPAARVLICYEAIFPRSGDDRAGWILNITNDAWFGISAGPHQHFLAARARALEAGLPLIRAANSGVSAIVDSYGRVTEMLPLNVSGVIDGPLPASSETVFRRAGNIPVVVAIALLIAAAAVTRRRFRKTKGLLARPNERN</sequence>
<dbReference type="OrthoDB" id="9804277at2"/>